<comment type="caution">
    <text evidence="2">The sequence shown here is derived from an EMBL/GenBank/DDBJ whole genome shotgun (WGS) entry which is preliminary data.</text>
</comment>
<dbReference type="AlphaFoldDB" id="S4AGJ1"/>
<evidence type="ECO:0000313" key="2">
    <source>
        <dbReference type="EMBL" id="EPH40587.1"/>
    </source>
</evidence>
<name>S4AGJ1_9ACTN</name>
<keyword evidence="3" id="KW-1185">Reference proteome</keyword>
<dbReference type="Proteomes" id="UP000014629">
    <property type="component" value="Unassembled WGS sequence"/>
</dbReference>
<reference evidence="2 3" key="1">
    <citation type="submission" date="2013-02" db="EMBL/GenBank/DDBJ databases">
        <title>Draft Genome Sequence of Streptomyces aurantiacus, Which Produces Setomimycin.</title>
        <authorList>
            <person name="Gruening B.A."/>
            <person name="Praeg A."/>
            <person name="Erxleben A."/>
            <person name="Guenther S."/>
            <person name="Mueller M."/>
        </authorList>
    </citation>
    <scope>NUCLEOTIDE SEQUENCE [LARGE SCALE GENOMIC DNA]</scope>
    <source>
        <strain evidence="2 3">JA 4570</strain>
    </source>
</reference>
<evidence type="ECO:0000313" key="3">
    <source>
        <dbReference type="Proteomes" id="UP000014629"/>
    </source>
</evidence>
<feature type="region of interest" description="Disordered" evidence="1">
    <location>
        <begin position="35"/>
        <end position="78"/>
    </location>
</feature>
<proteinExistence type="predicted"/>
<feature type="compositionally biased region" description="Gly residues" evidence="1">
    <location>
        <begin position="374"/>
        <end position="386"/>
    </location>
</feature>
<gene>
    <name evidence="2" type="ORF">STRAU_6351</name>
</gene>
<evidence type="ECO:0000256" key="1">
    <source>
        <dbReference type="SAM" id="MobiDB-lite"/>
    </source>
</evidence>
<feature type="region of interest" description="Disordered" evidence="1">
    <location>
        <begin position="1"/>
        <end position="21"/>
    </location>
</feature>
<feature type="region of interest" description="Disordered" evidence="1">
    <location>
        <begin position="370"/>
        <end position="427"/>
    </location>
</feature>
<feature type="compositionally biased region" description="Gly residues" evidence="1">
    <location>
        <begin position="534"/>
        <end position="563"/>
    </location>
</feature>
<feature type="region of interest" description="Disordered" evidence="1">
    <location>
        <begin position="522"/>
        <end position="575"/>
    </location>
</feature>
<organism evidence="2 3">
    <name type="scientific">Streptomyces aurantiacus JA 4570</name>
    <dbReference type="NCBI Taxonomy" id="1286094"/>
    <lineage>
        <taxon>Bacteria</taxon>
        <taxon>Bacillati</taxon>
        <taxon>Actinomycetota</taxon>
        <taxon>Actinomycetes</taxon>
        <taxon>Kitasatosporales</taxon>
        <taxon>Streptomycetaceae</taxon>
        <taxon>Streptomyces</taxon>
        <taxon>Streptomyces aurantiacus group</taxon>
    </lineage>
</organism>
<feature type="compositionally biased region" description="Gly residues" evidence="1">
    <location>
        <begin position="885"/>
        <end position="900"/>
    </location>
</feature>
<accession>S4AGJ1</accession>
<feature type="compositionally biased region" description="Low complexity" evidence="1">
    <location>
        <begin position="1"/>
        <end position="15"/>
    </location>
</feature>
<protein>
    <submittedName>
        <fullName evidence="2">Putative Phenolphthiocerol synthesis polyketide synthase type I Pks15/1</fullName>
    </submittedName>
</protein>
<feature type="compositionally biased region" description="Basic residues" evidence="1">
    <location>
        <begin position="53"/>
        <end position="63"/>
    </location>
</feature>
<sequence length="900" mass="90475">MRTSSSRSASGSAARRWARAEPCCRSAAAAVRRWGARTRVRRSGGTPSDAARARRPARSRRTGRGAGAQAREVEADRHRQGVAGGVGGVEEVQALVGGERGGSGACPAVQFVRAEVGGHLAGLGPQAPGERGRGQALGAAVLGERVEEGVGGRVVGLAGGAEDTGGGGEQHEGGQVQAGRQLVQVQCRVGLGAQDRVQALGRQGRDDAVVQGSGHVHHRRQLAAGLVEQGRESGTVGRVAGREAHAGARRLQVGAEFGGARGVLAPAGHEEQVPYAVPGHEVAGHQAAEGAGAAGDQDSAVAPGGVRLAGGGLRKRYAGEARRAQGAVADRDLGLVRRECGGDQFPGRAGGGVQVEEDEAARVLGLRRAHQAPHGGGHGIRGGVTGRDGATGHHDQAGRLEPLVGEPAPHGLQRAPQQGPHGAEFDRARGRHGIIGGRGCEQRQEQRRGRLGAVVEGGGQGLQVRVGLSYEGEGAGHVRGVVAEEGRRGGLTGPGRRGVDGGPLHLEEGVAARRTGQLLLGQGAQRERADGDDGLPGGVGGDQADGVGPGGGDAYPEGGGAGGVQRDAGPDEGQVCAVGPVDEVTEADGVQGGVEERRVQPEGLGVGVGLLRQVDLRVDVAALSPGGAQALEERAVAVPVGGEALVQVGHVDALGVRGRPGGQVGGVGGPIRGGGGQQAAGEVPRPGSVVGLVLRAGEQAEFAPPGVVRAAHRDLELDGTLLGDDERGLQGQLLQEAAADLVARAQGEFDVRRAGQQDRAVHGVVREPGVGLRRQPPREQVPVGVREGHGGPQQRVTGGTQPREHHVTGAGGDGLRPVTLALEGVRGEVDGGAGAGEEGLPVQLGAVGVGLGDGREQALGAAFVASKRAEGDRRTVGGVDRGLDRGPGAGSSPGTGRGPR</sequence>
<feature type="region of interest" description="Disordered" evidence="1">
    <location>
        <begin position="770"/>
        <end position="816"/>
    </location>
</feature>
<dbReference type="PATRIC" id="fig|1286094.4.peg.6275"/>
<feature type="region of interest" description="Disordered" evidence="1">
    <location>
        <begin position="868"/>
        <end position="900"/>
    </location>
</feature>
<dbReference type="EMBL" id="AOPZ01000386">
    <property type="protein sequence ID" value="EPH40587.1"/>
    <property type="molecule type" value="Genomic_DNA"/>
</dbReference>